<proteinExistence type="predicted"/>
<reference evidence="2 3" key="1">
    <citation type="submission" date="2016-10" db="EMBL/GenBank/DDBJ databases">
        <title>Paenibacillus species isolates.</title>
        <authorList>
            <person name="Beno S.M."/>
        </authorList>
    </citation>
    <scope>NUCLEOTIDE SEQUENCE [LARGE SCALE GENOMIC DNA]</scope>
    <source>
        <strain evidence="2 3">FSL H7-0710</strain>
    </source>
</reference>
<dbReference type="AlphaFoldDB" id="A0A1R0Y867"/>
<name>A0A1R0Y867_9BACL</name>
<dbReference type="RefSeq" id="WP_076117226.1">
    <property type="nucleotide sequence ID" value="NZ_MPTC01000002.1"/>
</dbReference>
<organism evidence="2 3">
    <name type="scientific">Paenibacillus odorifer</name>
    <dbReference type="NCBI Taxonomy" id="189426"/>
    <lineage>
        <taxon>Bacteria</taxon>
        <taxon>Bacillati</taxon>
        <taxon>Bacillota</taxon>
        <taxon>Bacilli</taxon>
        <taxon>Bacillales</taxon>
        <taxon>Paenibacillaceae</taxon>
        <taxon>Paenibacillus</taxon>
    </lineage>
</organism>
<keyword evidence="1" id="KW-0472">Membrane</keyword>
<feature type="transmembrane region" description="Helical" evidence="1">
    <location>
        <begin position="12"/>
        <end position="34"/>
    </location>
</feature>
<accession>A0A1R0Y867</accession>
<sequence length="194" mass="22617">MNKIKKLKIFRLAIIAVVFIAIFYLLIGHFFSAFKGLEPRILAAIVAGVFTVIVSVISVLMGKYKETKHQIEEQHRLKKIPIYEEFLEFWFKVLLGSKIGKQVSEKDMLEFFTLFTQKLILWGSDEVILEYGDFRTYFMNLANDESTTSKEKLESMYKFEEMILAIRGDVGHKNTAFQRGDILKLFINDLNKKK</sequence>
<evidence type="ECO:0000313" key="2">
    <source>
        <dbReference type="EMBL" id="OMD43531.1"/>
    </source>
</evidence>
<protein>
    <submittedName>
        <fullName evidence="2">Uncharacterized protein</fullName>
    </submittedName>
</protein>
<dbReference type="EMBL" id="MPTC01000002">
    <property type="protein sequence ID" value="OMD43531.1"/>
    <property type="molecule type" value="Genomic_DNA"/>
</dbReference>
<feature type="transmembrane region" description="Helical" evidence="1">
    <location>
        <begin position="40"/>
        <end position="61"/>
    </location>
</feature>
<evidence type="ECO:0000313" key="3">
    <source>
        <dbReference type="Proteomes" id="UP000187439"/>
    </source>
</evidence>
<gene>
    <name evidence="2" type="ORF">BSK52_03765</name>
</gene>
<dbReference type="Proteomes" id="UP000187439">
    <property type="component" value="Unassembled WGS sequence"/>
</dbReference>
<evidence type="ECO:0000256" key="1">
    <source>
        <dbReference type="SAM" id="Phobius"/>
    </source>
</evidence>
<keyword evidence="1" id="KW-0812">Transmembrane</keyword>
<keyword evidence="1" id="KW-1133">Transmembrane helix</keyword>
<comment type="caution">
    <text evidence="2">The sequence shown here is derived from an EMBL/GenBank/DDBJ whole genome shotgun (WGS) entry which is preliminary data.</text>
</comment>
<dbReference type="OrthoDB" id="4201760at2"/>